<dbReference type="AlphaFoldDB" id="A0A285VQ90"/>
<evidence type="ECO:0000256" key="2">
    <source>
        <dbReference type="SAM" id="Phobius"/>
    </source>
</evidence>
<gene>
    <name evidence="3" type="ORF">SAMN05421879_106187</name>
</gene>
<reference evidence="4" key="1">
    <citation type="submission" date="2017-08" db="EMBL/GenBank/DDBJ databases">
        <authorList>
            <person name="Varghese N."/>
            <person name="Submissions S."/>
        </authorList>
    </citation>
    <scope>NUCLEOTIDE SEQUENCE [LARGE SCALE GENOMIC DNA]</scope>
    <source>
        <strain evidence="4">USBA17B2</strain>
    </source>
</reference>
<evidence type="ECO:0000256" key="1">
    <source>
        <dbReference type="SAM" id="MobiDB-lite"/>
    </source>
</evidence>
<protein>
    <submittedName>
        <fullName evidence="3">Uncharacterized protein</fullName>
    </submittedName>
</protein>
<evidence type="ECO:0000313" key="3">
    <source>
        <dbReference type="EMBL" id="SOC56067.1"/>
    </source>
</evidence>
<name>A0A285VQ90_9MICO</name>
<accession>A0A285VQ90</accession>
<feature type="region of interest" description="Disordered" evidence="1">
    <location>
        <begin position="1"/>
        <end position="58"/>
    </location>
</feature>
<sequence length="97" mass="9911">MTSPGGPWPDDAPRPRPDAVPGSEPANPWAEEQEAQRGEDGWVASGGGLGPIPARTWSRGGTRVTVGGCCLPLPIGCLTTLVAGAAVAVSLARRGRR</sequence>
<evidence type="ECO:0000313" key="4">
    <source>
        <dbReference type="Proteomes" id="UP000219688"/>
    </source>
</evidence>
<dbReference type="Proteomes" id="UP000219688">
    <property type="component" value="Unassembled WGS sequence"/>
</dbReference>
<proteinExistence type="predicted"/>
<dbReference type="EMBL" id="OBQK01000006">
    <property type="protein sequence ID" value="SOC56067.1"/>
    <property type="molecule type" value="Genomic_DNA"/>
</dbReference>
<keyword evidence="4" id="KW-1185">Reference proteome</keyword>
<organism evidence="3 4">
    <name type="scientific">Ornithinimicrobium cerasi</name>
    <dbReference type="NCBI Taxonomy" id="2248773"/>
    <lineage>
        <taxon>Bacteria</taxon>
        <taxon>Bacillati</taxon>
        <taxon>Actinomycetota</taxon>
        <taxon>Actinomycetes</taxon>
        <taxon>Micrococcales</taxon>
        <taxon>Ornithinimicrobiaceae</taxon>
        <taxon>Ornithinimicrobium</taxon>
    </lineage>
</organism>
<feature type="transmembrane region" description="Helical" evidence="2">
    <location>
        <begin position="71"/>
        <end position="92"/>
    </location>
</feature>
<keyword evidence="2" id="KW-0812">Transmembrane</keyword>
<dbReference type="RefSeq" id="WP_097188330.1">
    <property type="nucleotide sequence ID" value="NZ_OBQK01000006.1"/>
</dbReference>
<keyword evidence="2" id="KW-1133">Transmembrane helix</keyword>
<keyword evidence="2" id="KW-0472">Membrane</keyword>